<feature type="transmembrane region" description="Helical" evidence="5">
    <location>
        <begin position="58"/>
        <end position="76"/>
    </location>
</feature>
<feature type="transmembrane region" description="Helical" evidence="5">
    <location>
        <begin position="259"/>
        <end position="279"/>
    </location>
</feature>
<dbReference type="PANTHER" id="PTHR37422">
    <property type="entry name" value="TEICHURONIC ACID BIOSYNTHESIS PROTEIN TUAE"/>
    <property type="match status" value="1"/>
</dbReference>
<feature type="transmembrane region" description="Helical" evidence="5">
    <location>
        <begin position="190"/>
        <end position="208"/>
    </location>
</feature>
<dbReference type="EMBL" id="VBAK01000116">
    <property type="protein sequence ID" value="TMI89990.1"/>
    <property type="molecule type" value="Genomic_DNA"/>
</dbReference>
<feature type="transmembrane region" description="Helical" evidence="5">
    <location>
        <begin position="29"/>
        <end position="46"/>
    </location>
</feature>
<feature type="transmembrane region" description="Helical" evidence="5">
    <location>
        <begin position="143"/>
        <end position="162"/>
    </location>
</feature>
<evidence type="ECO:0000256" key="3">
    <source>
        <dbReference type="ARBA" id="ARBA00022989"/>
    </source>
</evidence>
<dbReference type="PANTHER" id="PTHR37422:SF23">
    <property type="entry name" value="TEICHURONIC ACID BIOSYNTHESIS PROTEIN TUAE"/>
    <property type="match status" value="1"/>
</dbReference>
<keyword evidence="2 5" id="KW-0812">Transmembrane</keyword>
<comment type="subcellular location">
    <subcellularLocation>
        <location evidence="1">Membrane</location>
        <topology evidence="1">Multi-pass membrane protein</topology>
    </subcellularLocation>
</comment>
<name>A0A537K2K4_9BACT</name>
<keyword evidence="4 5" id="KW-0472">Membrane</keyword>
<organism evidence="7 8">
    <name type="scientific">Candidatus Segetimicrobium genomatis</name>
    <dbReference type="NCBI Taxonomy" id="2569760"/>
    <lineage>
        <taxon>Bacteria</taxon>
        <taxon>Bacillati</taxon>
        <taxon>Candidatus Sysuimicrobiota</taxon>
        <taxon>Candidatus Sysuimicrobiia</taxon>
        <taxon>Candidatus Sysuimicrobiales</taxon>
        <taxon>Candidatus Segetimicrobiaceae</taxon>
        <taxon>Candidatus Segetimicrobium</taxon>
    </lineage>
</organism>
<sequence>MAPSAGAEWWRPAAAPGVGTAGAPAKDSVVPFAALLVFTGLLFLAPQTFVPGFGRLRMALPVGAFAILAHCWTRFAGGRPIMRNSREMWLVGALLAWSVVTLPVSSLPEFSEKVLLDEYLKVVGVFWLFGNIVTTLGRLRMVAWAFTLTAVPLAATGVWDFFSHRVVQTGLGLDRIVGYDSPLTADPNDLAMVLNLILPLTVGLFLISRRRAARLLLAGLVALEAGAVVFTFSRGGFLTLAALFVIYLRTLNKTGEWKWAVAALLLAVAAVPLLPRTYVDRLSTIANINADTTGSAQERLDNNRIALAFVLSHPLAAAGLGMNGLVIYQLHQAEGKPARLLWVHNTFLEYAVDLGWLGLGLFLLLLVSCYGCAVRVRGRCAGAPAQRDLAVLAEAIRISIVGGVVSAFFLPAAYQPYLYYITALGAATAAVYEAEARPAAGTAAGARSAALAPVG</sequence>
<reference evidence="7 8" key="1">
    <citation type="journal article" date="2019" name="Nat. Microbiol.">
        <title>Mediterranean grassland soil C-N compound turnover is dependent on rainfall and depth, and is mediated by genomically divergent microorganisms.</title>
        <authorList>
            <person name="Diamond S."/>
            <person name="Andeer P.F."/>
            <person name="Li Z."/>
            <person name="Crits-Christoph A."/>
            <person name="Burstein D."/>
            <person name="Anantharaman K."/>
            <person name="Lane K.R."/>
            <person name="Thomas B.C."/>
            <person name="Pan C."/>
            <person name="Northen T.R."/>
            <person name="Banfield J.F."/>
        </authorList>
    </citation>
    <scope>NUCLEOTIDE SEQUENCE [LARGE SCALE GENOMIC DNA]</scope>
    <source>
        <strain evidence="7">NP_3</strain>
    </source>
</reference>
<keyword evidence="3 5" id="KW-1133">Transmembrane helix</keyword>
<proteinExistence type="predicted"/>
<evidence type="ECO:0000313" key="8">
    <source>
        <dbReference type="Proteomes" id="UP000318509"/>
    </source>
</evidence>
<dbReference type="Proteomes" id="UP000318509">
    <property type="component" value="Unassembled WGS sequence"/>
</dbReference>
<evidence type="ECO:0000259" key="6">
    <source>
        <dbReference type="Pfam" id="PF04932"/>
    </source>
</evidence>
<comment type="caution">
    <text evidence="7">The sequence shown here is derived from an EMBL/GenBank/DDBJ whole genome shotgun (WGS) entry which is preliminary data.</text>
</comment>
<feature type="transmembrane region" description="Helical" evidence="5">
    <location>
        <begin position="88"/>
        <end position="107"/>
    </location>
</feature>
<dbReference type="GO" id="GO:0016020">
    <property type="term" value="C:membrane"/>
    <property type="evidence" value="ECO:0007669"/>
    <property type="project" value="UniProtKB-SubCell"/>
</dbReference>
<evidence type="ECO:0000256" key="4">
    <source>
        <dbReference type="ARBA" id="ARBA00023136"/>
    </source>
</evidence>
<dbReference type="Pfam" id="PF04932">
    <property type="entry name" value="Wzy_C"/>
    <property type="match status" value="1"/>
</dbReference>
<evidence type="ECO:0000256" key="5">
    <source>
        <dbReference type="SAM" id="Phobius"/>
    </source>
</evidence>
<protein>
    <recommendedName>
        <fullName evidence="6">O-antigen ligase-related domain-containing protein</fullName>
    </recommendedName>
</protein>
<feature type="transmembrane region" description="Helical" evidence="5">
    <location>
        <begin position="350"/>
        <end position="374"/>
    </location>
</feature>
<gene>
    <name evidence="7" type="ORF">E6H00_08165</name>
</gene>
<accession>A0A537K2K4</accession>
<feature type="domain" description="O-antigen ligase-related" evidence="6">
    <location>
        <begin position="221"/>
        <end position="363"/>
    </location>
</feature>
<dbReference type="InterPro" id="IPR051533">
    <property type="entry name" value="WaaL-like"/>
</dbReference>
<feature type="transmembrane region" description="Helical" evidence="5">
    <location>
        <begin position="119"/>
        <end position="136"/>
    </location>
</feature>
<evidence type="ECO:0000256" key="1">
    <source>
        <dbReference type="ARBA" id="ARBA00004141"/>
    </source>
</evidence>
<dbReference type="InterPro" id="IPR007016">
    <property type="entry name" value="O-antigen_ligase-rel_domated"/>
</dbReference>
<evidence type="ECO:0000256" key="2">
    <source>
        <dbReference type="ARBA" id="ARBA00022692"/>
    </source>
</evidence>
<feature type="transmembrane region" description="Helical" evidence="5">
    <location>
        <begin position="395"/>
        <end position="414"/>
    </location>
</feature>
<feature type="transmembrane region" description="Helical" evidence="5">
    <location>
        <begin position="305"/>
        <end position="330"/>
    </location>
</feature>
<dbReference type="AlphaFoldDB" id="A0A537K2K4"/>
<evidence type="ECO:0000313" key="7">
    <source>
        <dbReference type="EMBL" id="TMI89990.1"/>
    </source>
</evidence>
<feature type="transmembrane region" description="Helical" evidence="5">
    <location>
        <begin position="215"/>
        <end position="247"/>
    </location>
</feature>